<proteinExistence type="predicted"/>
<accession>A0AAD5SD66</accession>
<dbReference type="Proteomes" id="UP001212841">
    <property type="component" value="Unassembled WGS sequence"/>
</dbReference>
<organism evidence="1 2">
    <name type="scientific">Rhizophlyctis rosea</name>
    <dbReference type="NCBI Taxonomy" id="64517"/>
    <lineage>
        <taxon>Eukaryota</taxon>
        <taxon>Fungi</taxon>
        <taxon>Fungi incertae sedis</taxon>
        <taxon>Chytridiomycota</taxon>
        <taxon>Chytridiomycota incertae sedis</taxon>
        <taxon>Chytridiomycetes</taxon>
        <taxon>Rhizophlyctidales</taxon>
        <taxon>Rhizophlyctidaceae</taxon>
        <taxon>Rhizophlyctis</taxon>
    </lineage>
</organism>
<evidence type="ECO:0000313" key="1">
    <source>
        <dbReference type="EMBL" id="KAJ3052299.1"/>
    </source>
</evidence>
<dbReference type="EMBL" id="JADGJD010000307">
    <property type="protein sequence ID" value="KAJ3052299.1"/>
    <property type="molecule type" value="Genomic_DNA"/>
</dbReference>
<keyword evidence="2" id="KW-1185">Reference proteome</keyword>
<protein>
    <submittedName>
        <fullName evidence="1">Uncharacterized protein</fullName>
    </submittedName>
</protein>
<dbReference type="AlphaFoldDB" id="A0AAD5SD66"/>
<sequence>MPSTPIFSFEVLVNNIPLPEYSHTFPSNGAKSYIICPPTPKTRYTVRVQTTLTSLTYAARLQIDGVAQGGYVLEGASDAEWEGRPINADEMQPFHFAPAQWDFERSEDREKAKMIGTISVEFSEIEVMGEMEHPVYGEGNQAIVEEGSGRVATYSTGYGEKERTGEQRPFMDVKNLRDTPDAVLVVENIESTRSLGSAHCTCKAGLPSTQDTAQEESE</sequence>
<evidence type="ECO:0000313" key="2">
    <source>
        <dbReference type="Proteomes" id="UP001212841"/>
    </source>
</evidence>
<comment type="caution">
    <text evidence="1">The sequence shown here is derived from an EMBL/GenBank/DDBJ whole genome shotgun (WGS) entry which is preliminary data.</text>
</comment>
<name>A0AAD5SD66_9FUNG</name>
<gene>
    <name evidence="1" type="ORF">HK097_006552</name>
</gene>
<reference evidence="1" key="1">
    <citation type="submission" date="2020-05" db="EMBL/GenBank/DDBJ databases">
        <title>Phylogenomic resolution of chytrid fungi.</title>
        <authorList>
            <person name="Stajich J.E."/>
            <person name="Amses K."/>
            <person name="Simmons R."/>
            <person name="Seto K."/>
            <person name="Myers J."/>
            <person name="Bonds A."/>
            <person name="Quandt C.A."/>
            <person name="Barry K."/>
            <person name="Liu P."/>
            <person name="Grigoriev I."/>
            <person name="Longcore J.E."/>
            <person name="James T.Y."/>
        </authorList>
    </citation>
    <scope>NUCLEOTIDE SEQUENCE</scope>
    <source>
        <strain evidence="1">JEL0318</strain>
    </source>
</reference>